<feature type="compositionally biased region" description="Low complexity" evidence="3">
    <location>
        <begin position="244"/>
        <end position="256"/>
    </location>
</feature>
<dbReference type="PROSITE" id="PS51684">
    <property type="entry name" value="SAM_MT_TRM5_TYW2"/>
    <property type="match status" value="1"/>
</dbReference>
<accession>A0A3S4AQK8</accession>
<dbReference type="GO" id="GO:0030488">
    <property type="term" value="P:tRNA methylation"/>
    <property type="evidence" value="ECO:0007669"/>
    <property type="project" value="TreeGrafter"/>
</dbReference>
<dbReference type="PANTHER" id="PTHR23245">
    <property type="entry name" value="TRNA METHYLTRANSFERASE"/>
    <property type="match status" value="1"/>
</dbReference>
<dbReference type="GO" id="GO:0008175">
    <property type="term" value="F:tRNA methyltransferase activity"/>
    <property type="evidence" value="ECO:0007669"/>
    <property type="project" value="TreeGrafter"/>
</dbReference>
<feature type="domain" description="SAM-dependent methyltransferase TRM5/TYW2-type" evidence="4">
    <location>
        <begin position="189"/>
        <end position="572"/>
    </location>
</feature>
<name>A0A3S4AQK8_9PEZI</name>
<protein>
    <recommendedName>
        <fullName evidence="1">tRNA(Phe) (4-demethylwyosine(37)-C(7)) aminocarboxypropyltransferase</fullName>
        <ecNumber evidence="1">2.5.1.114</ecNumber>
    </recommendedName>
</protein>
<dbReference type="Gene3D" id="3.40.50.150">
    <property type="entry name" value="Vaccinia Virus protein VP39"/>
    <property type="match status" value="1"/>
</dbReference>
<dbReference type="InterPro" id="IPR029063">
    <property type="entry name" value="SAM-dependent_MTases_sf"/>
</dbReference>
<proteinExistence type="predicted"/>
<feature type="compositionally biased region" description="Gly residues" evidence="3">
    <location>
        <begin position="313"/>
        <end position="327"/>
    </location>
</feature>
<evidence type="ECO:0000313" key="6">
    <source>
        <dbReference type="Proteomes" id="UP000289323"/>
    </source>
</evidence>
<feature type="compositionally biased region" description="Pro residues" evidence="3">
    <location>
        <begin position="145"/>
        <end position="157"/>
    </location>
</feature>
<evidence type="ECO:0000256" key="3">
    <source>
        <dbReference type="SAM" id="MobiDB-lite"/>
    </source>
</evidence>
<feature type="compositionally biased region" description="Low complexity" evidence="3">
    <location>
        <begin position="180"/>
        <end position="192"/>
    </location>
</feature>
<evidence type="ECO:0000256" key="2">
    <source>
        <dbReference type="ARBA" id="ARBA00049400"/>
    </source>
</evidence>
<reference evidence="5 6" key="1">
    <citation type="submission" date="2018-04" db="EMBL/GenBank/DDBJ databases">
        <authorList>
            <person name="Huttner S."/>
            <person name="Dainat J."/>
        </authorList>
    </citation>
    <scope>NUCLEOTIDE SEQUENCE [LARGE SCALE GENOMIC DNA]</scope>
</reference>
<feature type="region of interest" description="Disordered" evidence="3">
    <location>
        <begin position="140"/>
        <end position="256"/>
    </location>
</feature>
<dbReference type="GO" id="GO:0005737">
    <property type="term" value="C:cytoplasm"/>
    <property type="evidence" value="ECO:0007669"/>
    <property type="project" value="TreeGrafter"/>
</dbReference>
<dbReference type="AlphaFoldDB" id="A0A3S4AQK8"/>
<dbReference type="PANTHER" id="PTHR23245:SF25">
    <property type="entry name" value="TRNA WYBUTOSINE-SYNTHESIZING PROTEIN 2 HOMOLOG"/>
    <property type="match status" value="1"/>
</dbReference>
<feature type="compositionally biased region" description="Acidic residues" evidence="3">
    <location>
        <begin position="198"/>
        <end position="213"/>
    </location>
</feature>
<dbReference type="InterPro" id="IPR030382">
    <property type="entry name" value="MeTrfase_TRM5/TYW2"/>
</dbReference>
<evidence type="ECO:0000259" key="4">
    <source>
        <dbReference type="PROSITE" id="PS51684"/>
    </source>
</evidence>
<dbReference type="GO" id="GO:0031591">
    <property type="term" value="P:wybutosine biosynthetic process"/>
    <property type="evidence" value="ECO:0007669"/>
    <property type="project" value="TreeGrafter"/>
</dbReference>
<feature type="region of interest" description="Disordered" evidence="3">
    <location>
        <begin position="308"/>
        <end position="328"/>
    </location>
</feature>
<evidence type="ECO:0000313" key="5">
    <source>
        <dbReference type="EMBL" id="SPQ20475.1"/>
    </source>
</evidence>
<evidence type="ECO:0000256" key="1">
    <source>
        <dbReference type="ARBA" id="ARBA00012265"/>
    </source>
</evidence>
<organism evidence="5 6">
    <name type="scientific">Thermothielavioides terrestris</name>
    <dbReference type="NCBI Taxonomy" id="2587410"/>
    <lineage>
        <taxon>Eukaryota</taxon>
        <taxon>Fungi</taxon>
        <taxon>Dikarya</taxon>
        <taxon>Ascomycota</taxon>
        <taxon>Pezizomycotina</taxon>
        <taxon>Sordariomycetes</taxon>
        <taxon>Sordariomycetidae</taxon>
        <taxon>Sordariales</taxon>
        <taxon>Chaetomiaceae</taxon>
        <taxon>Thermothielavioides</taxon>
    </lineage>
</organism>
<sequence>MPRPPKQKQNPISAAVSSWLDSLPPALLSSLLARQPVINAISANEVNQANGTNEANEAIGIDGIKQLLRDRAPKRWVVYEPMVLLPSGSFAAAPWPALLESLTPSQLSALWAAILRQLSPAAPKPPLTHLAINEAIPLHTAAPSQPTPSSPSSPPNPAQQQRPPKQQEKQQPNHHHHHQPAAATTAAAATKASRSENENENEDEAEAEADEEENILRSPTHLRPLHGCFGPPPPPPPRRRSSSRADAGAPPSPSPADFAAALWVSTTQNGLRQVWAPRHTMFSRGNVKEKARILGFASGGAAASSAPAAAAASGGGTGTGTGTGAGAGSRKKKWAVDLYAGIGYFAFSYARLGLRVLCWELNPWSVEGLRRGAEANGFSVRIVRAPPPSPKTTTMTARGIEGEGKGEAQGASSNVGTDWSWDGDGDGDLDLVALLGEEEDGEAPQIVVFLEDNRLAAGRIRRARAAGVRLEVVHVNCGFLPSSEGVWRDAWEIQTGGGGSCAGAGEGVGWLHLHENVGAADIERRKADVQGLFDRWKQQDGNGSTATVEHVELVKTYAPGVWHCVFDVCITRSNAAE</sequence>
<dbReference type="SUPFAM" id="SSF53335">
    <property type="entry name" value="S-adenosyl-L-methionine-dependent methyltransferases"/>
    <property type="match status" value="1"/>
</dbReference>
<comment type="catalytic activity">
    <reaction evidence="2">
        <text>4-demethylwyosine(37) in tRNA(Phe) + S-adenosyl-L-methionine = 4-demethyl-7-[(3S)-3-amino-3-carboxypropyl]wyosine(37) in tRNA(Phe) + S-methyl-5'-thioadenosine + H(+)</text>
        <dbReference type="Rhea" id="RHEA:36355"/>
        <dbReference type="Rhea" id="RHEA-COMP:10164"/>
        <dbReference type="Rhea" id="RHEA-COMP:10378"/>
        <dbReference type="ChEBI" id="CHEBI:15378"/>
        <dbReference type="ChEBI" id="CHEBI:17509"/>
        <dbReference type="ChEBI" id="CHEBI:59789"/>
        <dbReference type="ChEBI" id="CHEBI:64315"/>
        <dbReference type="ChEBI" id="CHEBI:73550"/>
        <dbReference type="EC" id="2.5.1.114"/>
    </reaction>
</comment>
<dbReference type="GO" id="GO:0102522">
    <property type="term" value="F:tRNA 4-demethylwyosine alpha-amino-alpha-carboxypropyltransferase activity"/>
    <property type="evidence" value="ECO:0007669"/>
    <property type="project" value="UniProtKB-EC"/>
</dbReference>
<dbReference type="Proteomes" id="UP000289323">
    <property type="component" value="Unassembled WGS sequence"/>
</dbReference>
<gene>
    <name evidence="5" type="ORF">TT172_LOCUS2894</name>
</gene>
<dbReference type="EMBL" id="OUUZ01000004">
    <property type="protein sequence ID" value="SPQ20475.1"/>
    <property type="molecule type" value="Genomic_DNA"/>
</dbReference>
<dbReference type="EC" id="2.5.1.114" evidence="1"/>